<dbReference type="InterPro" id="IPR050777">
    <property type="entry name" value="SET2_Histone-Lys_MeTrsfase"/>
</dbReference>
<dbReference type="EMBL" id="BDIP01004109">
    <property type="protein sequence ID" value="GIQ88490.1"/>
    <property type="molecule type" value="Genomic_DNA"/>
</dbReference>
<dbReference type="GO" id="GO:0005694">
    <property type="term" value="C:chromosome"/>
    <property type="evidence" value="ECO:0007669"/>
    <property type="project" value="UniProtKB-SubCell"/>
</dbReference>
<dbReference type="AlphaFoldDB" id="A0A9K3D515"/>
<dbReference type="InterPro" id="IPR001214">
    <property type="entry name" value="SET_dom"/>
</dbReference>
<accession>A0A9K3D515</accession>
<evidence type="ECO:0000256" key="5">
    <source>
        <dbReference type="ARBA" id="ARBA00022679"/>
    </source>
</evidence>
<evidence type="ECO:0000256" key="1">
    <source>
        <dbReference type="ARBA" id="ARBA00004123"/>
    </source>
</evidence>
<feature type="compositionally biased region" description="Basic residues" evidence="8">
    <location>
        <begin position="292"/>
        <end position="317"/>
    </location>
</feature>
<evidence type="ECO:0000256" key="4">
    <source>
        <dbReference type="ARBA" id="ARBA00022603"/>
    </source>
</evidence>
<keyword evidence="3" id="KW-0158">Chromosome</keyword>
<feature type="compositionally biased region" description="Basic and acidic residues" evidence="8">
    <location>
        <begin position="273"/>
        <end position="291"/>
    </location>
</feature>
<dbReference type="Pfam" id="PF00856">
    <property type="entry name" value="SET"/>
    <property type="match status" value="1"/>
</dbReference>
<keyword evidence="13" id="KW-1185">Reference proteome</keyword>
<feature type="region of interest" description="Disordered" evidence="8">
    <location>
        <begin position="1"/>
        <end position="24"/>
    </location>
</feature>
<evidence type="ECO:0000313" key="13">
    <source>
        <dbReference type="Proteomes" id="UP000265618"/>
    </source>
</evidence>
<organism evidence="12 13">
    <name type="scientific">Kipferlia bialata</name>
    <dbReference type="NCBI Taxonomy" id="797122"/>
    <lineage>
        <taxon>Eukaryota</taxon>
        <taxon>Metamonada</taxon>
        <taxon>Carpediemonas-like organisms</taxon>
        <taxon>Kipferlia</taxon>
    </lineage>
</organism>
<evidence type="ECO:0000313" key="12">
    <source>
        <dbReference type="EMBL" id="GIQ88490.1"/>
    </source>
</evidence>
<dbReference type="SUPFAM" id="SSF82199">
    <property type="entry name" value="SET domain"/>
    <property type="match status" value="1"/>
</dbReference>
<dbReference type="GO" id="GO:0042054">
    <property type="term" value="F:histone methyltransferase activity"/>
    <property type="evidence" value="ECO:0007669"/>
    <property type="project" value="InterPro"/>
</dbReference>
<dbReference type="PROSITE" id="PS50280">
    <property type="entry name" value="SET"/>
    <property type="match status" value="1"/>
</dbReference>
<dbReference type="OrthoDB" id="422362at2759"/>
<feature type="domain" description="SET" evidence="9">
    <location>
        <begin position="127"/>
        <end position="243"/>
    </location>
</feature>
<keyword evidence="7" id="KW-0539">Nucleus</keyword>
<dbReference type="InterPro" id="IPR003616">
    <property type="entry name" value="Post-SET_dom"/>
</dbReference>
<evidence type="ECO:0000259" key="10">
    <source>
        <dbReference type="PROSITE" id="PS50868"/>
    </source>
</evidence>
<dbReference type="SMART" id="SM00317">
    <property type="entry name" value="SET"/>
    <property type="match status" value="1"/>
</dbReference>
<dbReference type="Gene3D" id="2.170.270.10">
    <property type="entry name" value="SET domain"/>
    <property type="match status" value="1"/>
</dbReference>
<name>A0A9K3D515_9EUKA</name>
<evidence type="ECO:0000256" key="3">
    <source>
        <dbReference type="ARBA" id="ARBA00022454"/>
    </source>
</evidence>
<evidence type="ECO:0008006" key="14">
    <source>
        <dbReference type="Google" id="ProtNLM"/>
    </source>
</evidence>
<dbReference type="InterPro" id="IPR006560">
    <property type="entry name" value="AWS_dom"/>
</dbReference>
<dbReference type="Proteomes" id="UP000265618">
    <property type="component" value="Unassembled WGS sequence"/>
</dbReference>
<evidence type="ECO:0000256" key="6">
    <source>
        <dbReference type="ARBA" id="ARBA00022691"/>
    </source>
</evidence>
<dbReference type="SMART" id="SM00570">
    <property type="entry name" value="AWS"/>
    <property type="match status" value="1"/>
</dbReference>
<keyword evidence="5" id="KW-0808">Transferase</keyword>
<dbReference type="GO" id="GO:0032259">
    <property type="term" value="P:methylation"/>
    <property type="evidence" value="ECO:0007669"/>
    <property type="project" value="UniProtKB-KW"/>
</dbReference>
<dbReference type="PROSITE" id="PS50868">
    <property type="entry name" value="POST_SET"/>
    <property type="match status" value="1"/>
</dbReference>
<evidence type="ECO:0000259" key="9">
    <source>
        <dbReference type="PROSITE" id="PS50280"/>
    </source>
</evidence>
<protein>
    <recommendedName>
        <fullName evidence="14">SET domain-containing protein</fullName>
    </recommendedName>
</protein>
<evidence type="ECO:0000256" key="2">
    <source>
        <dbReference type="ARBA" id="ARBA00004286"/>
    </source>
</evidence>
<keyword evidence="6" id="KW-0949">S-adenosyl-L-methionine</keyword>
<keyword evidence="4" id="KW-0489">Methyltransferase</keyword>
<dbReference type="Pfam" id="PF17907">
    <property type="entry name" value="AWS"/>
    <property type="match status" value="1"/>
</dbReference>
<dbReference type="InterPro" id="IPR046341">
    <property type="entry name" value="SET_dom_sf"/>
</dbReference>
<comment type="caution">
    <text evidence="12">The sequence shown here is derived from an EMBL/GenBank/DDBJ whole genome shotgun (WGS) entry which is preliminary data.</text>
</comment>
<dbReference type="PANTHER" id="PTHR22884">
    <property type="entry name" value="SET DOMAIN PROTEINS"/>
    <property type="match status" value="1"/>
</dbReference>
<dbReference type="GO" id="GO:0005634">
    <property type="term" value="C:nucleus"/>
    <property type="evidence" value="ECO:0007669"/>
    <property type="project" value="UniProtKB-SubCell"/>
</dbReference>
<reference evidence="12 13" key="1">
    <citation type="journal article" date="2018" name="PLoS ONE">
        <title>The draft genome of Kipferlia bialata reveals reductive genome evolution in fornicate parasites.</title>
        <authorList>
            <person name="Tanifuji G."/>
            <person name="Takabayashi S."/>
            <person name="Kume K."/>
            <person name="Takagi M."/>
            <person name="Nakayama T."/>
            <person name="Kamikawa R."/>
            <person name="Inagaki Y."/>
            <person name="Hashimoto T."/>
        </authorList>
    </citation>
    <scope>NUCLEOTIDE SEQUENCE [LARGE SCALE GENOMIC DNA]</scope>
    <source>
        <strain evidence="12">NY0173</strain>
    </source>
</reference>
<dbReference type="PROSITE" id="PS51215">
    <property type="entry name" value="AWS"/>
    <property type="match status" value="1"/>
</dbReference>
<feature type="region of interest" description="Disordered" evidence="8">
    <location>
        <begin position="270"/>
        <end position="317"/>
    </location>
</feature>
<evidence type="ECO:0000256" key="7">
    <source>
        <dbReference type="ARBA" id="ARBA00023242"/>
    </source>
</evidence>
<feature type="domain" description="Post-SET" evidence="10">
    <location>
        <begin position="251"/>
        <end position="267"/>
    </location>
</feature>
<gene>
    <name evidence="12" type="ORF">KIPB_010746</name>
</gene>
<feature type="domain" description="AWS" evidence="11">
    <location>
        <begin position="78"/>
        <end position="125"/>
    </location>
</feature>
<proteinExistence type="predicted"/>
<sequence length="317" mass="35815">MAPRSARVSTPQRSVTPDTSRLRQMTLDEFQVVKPKRKSRGPGGYKKVKGLQYKPKGDREYSIDLPDIEKPSICKRSDKYSDCQCNPDYPCDPDSQCYNVVCNVECRKTCPAGAACRNRRFQKREYADLEVKDAEGKGKGLFAASDIECGAFIIEYVGDVISKDLMLERLLSYNKEFKHNYIMDFGSGHYIDATKTGNIARFANHSCGPNAETQKWEVGAENRVGLFALRDIEEGEEIVFDYQFEWIGEEAPPKCMCGADECRGFLGAKKKSKAELRAEAEEREREAERERAKKAKKKPAKKKPAKASKSSKKTSKK</sequence>
<feature type="compositionally biased region" description="Polar residues" evidence="8">
    <location>
        <begin position="7"/>
        <end position="23"/>
    </location>
</feature>
<comment type="subcellular location">
    <subcellularLocation>
        <location evidence="2">Chromosome</location>
    </subcellularLocation>
    <subcellularLocation>
        <location evidence="1">Nucleus</location>
    </subcellularLocation>
</comment>
<evidence type="ECO:0000259" key="11">
    <source>
        <dbReference type="PROSITE" id="PS51215"/>
    </source>
</evidence>
<evidence type="ECO:0000256" key="8">
    <source>
        <dbReference type="SAM" id="MobiDB-lite"/>
    </source>
</evidence>